<gene>
    <name evidence="2" type="ORF">NLJ89_g9946</name>
</gene>
<proteinExistence type="predicted"/>
<feature type="compositionally biased region" description="Acidic residues" evidence="1">
    <location>
        <begin position="13"/>
        <end position="64"/>
    </location>
</feature>
<evidence type="ECO:0000313" key="3">
    <source>
        <dbReference type="Proteomes" id="UP001148786"/>
    </source>
</evidence>
<feature type="region of interest" description="Disordered" evidence="1">
    <location>
        <begin position="1"/>
        <end position="94"/>
    </location>
</feature>
<accession>A0A9W8JS39</accession>
<dbReference type="EMBL" id="JANKHO010001671">
    <property type="protein sequence ID" value="KAJ3500090.1"/>
    <property type="molecule type" value="Genomic_DNA"/>
</dbReference>
<reference evidence="2" key="1">
    <citation type="submission" date="2022-07" db="EMBL/GenBank/DDBJ databases">
        <title>Genome Sequence of Agrocybe chaxingu.</title>
        <authorList>
            <person name="Buettner E."/>
        </authorList>
    </citation>
    <scope>NUCLEOTIDE SEQUENCE</scope>
    <source>
        <strain evidence="2">MP-N11</strain>
    </source>
</reference>
<dbReference type="OrthoDB" id="3062477at2759"/>
<organism evidence="2 3">
    <name type="scientific">Agrocybe chaxingu</name>
    <dbReference type="NCBI Taxonomy" id="84603"/>
    <lineage>
        <taxon>Eukaryota</taxon>
        <taxon>Fungi</taxon>
        <taxon>Dikarya</taxon>
        <taxon>Basidiomycota</taxon>
        <taxon>Agaricomycotina</taxon>
        <taxon>Agaricomycetes</taxon>
        <taxon>Agaricomycetidae</taxon>
        <taxon>Agaricales</taxon>
        <taxon>Agaricineae</taxon>
        <taxon>Strophariaceae</taxon>
        <taxon>Agrocybe</taxon>
    </lineage>
</organism>
<evidence type="ECO:0000256" key="1">
    <source>
        <dbReference type="SAM" id="MobiDB-lite"/>
    </source>
</evidence>
<dbReference type="Proteomes" id="UP001148786">
    <property type="component" value="Unassembled WGS sequence"/>
</dbReference>
<feature type="compositionally biased region" description="Basic and acidic residues" evidence="1">
    <location>
        <begin position="1"/>
        <end position="12"/>
    </location>
</feature>
<keyword evidence="3" id="KW-1185">Reference proteome</keyword>
<protein>
    <submittedName>
        <fullName evidence="2">Uncharacterized protein</fullName>
    </submittedName>
</protein>
<dbReference type="AlphaFoldDB" id="A0A9W8JS39"/>
<feature type="compositionally biased region" description="Basic and acidic residues" evidence="1">
    <location>
        <begin position="65"/>
        <end position="94"/>
    </location>
</feature>
<name>A0A9W8JS39_9AGAR</name>
<evidence type="ECO:0000313" key="2">
    <source>
        <dbReference type="EMBL" id="KAJ3500090.1"/>
    </source>
</evidence>
<comment type="caution">
    <text evidence="2">The sequence shown here is derived from an EMBL/GenBank/DDBJ whole genome shotgun (WGS) entry which is preliminary data.</text>
</comment>
<sequence>MDDEEQFKKGSTDDDDDDDSYVLSDREEEDRSIEEEWTEDMDDEENSDAEWGDPETPEDTESESENERNDERKHLPIFAKDKKELYRHQDEGKKRTVKEEARVYVEAFLVYGKPIPIETRNFLRLDPTLLPEVAYTDRRLAMHVLMNQDGNIYCLYHSRKNRTRVRDGWGRPGEKIHGIPSVRNVSNSKKHSVGETASGYSNCGCTIEDCLLDFFLYMTTTVTGRVNGEEVTETMTPSDILPARARTRMLQLWRSFGLTTRDIYRHGGTEKQHRLDLLKKVVDRSAASSLMMHPKMRFSLSDAVSWLEKMRVIREASYLDLPGYANAIDSAAFELSNLFDTYLVILKQREFVCALATVVMHYRVLKLQARLRDFPPQYDFIFDLMQSAWRLNEDEAAMGAKFERTMLKLYRMEAAMVRLGQKDLPEEYYGHLSPELEVKQEEEETAIPVKSEESKQPLGSEIKMEDDDDLFLATEDDVKKLLTVNDALEPFMLYEWMGQEWVDEEDGMPVDAQVVGHLAVKTEHQDEK</sequence>
<feature type="region of interest" description="Disordered" evidence="1">
    <location>
        <begin position="440"/>
        <end position="460"/>
    </location>
</feature>